<accession>A0ACB8BTM5</accession>
<proteinExistence type="predicted"/>
<protein>
    <submittedName>
        <fullName evidence="1">Uncharacterized protein</fullName>
    </submittedName>
</protein>
<evidence type="ECO:0000313" key="1">
    <source>
        <dbReference type="EMBL" id="KAH7929320.1"/>
    </source>
</evidence>
<dbReference type="Proteomes" id="UP000790709">
    <property type="component" value="Unassembled WGS sequence"/>
</dbReference>
<organism evidence="1 2">
    <name type="scientific">Leucogyrophana mollusca</name>
    <dbReference type="NCBI Taxonomy" id="85980"/>
    <lineage>
        <taxon>Eukaryota</taxon>
        <taxon>Fungi</taxon>
        <taxon>Dikarya</taxon>
        <taxon>Basidiomycota</taxon>
        <taxon>Agaricomycotina</taxon>
        <taxon>Agaricomycetes</taxon>
        <taxon>Agaricomycetidae</taxon>
        <taxon>Boletales</taxon>
        <taxon>Boletales incertae sedis</taxon>
        <taxon>Leucogyrophana</taxon>
    </lineage>
</organism>
<keyword evidence="2" id="KW-1185">Reference proteome</keyword>
<evidence type="ECO:0000313" key="2">
    <source>
        <dbReference type="Proteomes" id="UP000790709"/>
    </source>
</evidence>
<dbReference type="EMBL" id="MU266342">
    <property type="protein sequence ID" value="KAH7929320.1"/>
    <property type="molecule type" value="Genomic_DNA"/>
</dbReference>
<sequence length="110" mass="12167">MSQASQNEPEEDCAFSGPLLVGKLEEAGIHPNDIKKLSEAGLNTVEAVAFTPKKNLLAIKGISDAKADKIIAEGQRKRAYQRLWSSQSDISPENRPTWIPERHRSARSQI</sequence>
<comment type="caution">
    <text evidence="1">The sequence shown here is derived from an EMBL/GenBank/DDBJ whole genome shotgun (WGS) entry which is preliminary data.</text>
</comment>
<reference evidence="1" key="1">
    <citation type="journal article" date="2021" name="New Phytol.">
        <title>Evolutionary innovations through gain and loss of genes in the ectomycorrhizal Boletales.</title>
        <authorList>
            <person name="Wu G."/>
            <person name="Miyauchi S."/>
            <person name="Morin E."/>
            <person name="Kuo A."/>
            <person name="Drula E."/>
            <person name="Varga T."/>
            <person name="Kohler A."/>
            <person name="Feng B."/>
            <person name="Cao Y."/>
            <person name="Lipzen A."/>
            <person name="Daum C."/>
            <person name="Hundley H."/>
            <person name="Pangilinan J."/>
            <person name="Johnson J."/>
            <person name="Barry K."/>
            <person name="LaButti K."/>
            <person name="Ng V."/>
            <person name="Ahrendt S."/>
            <person name="Min B."/>
            <person name="Choi I.G."/>
            <person name="Park H."/>
            <person name="Plett J.M."/>
            <person name="Magnuson J."/>
            <person name="Spatafora J.W."/>
            <person name="Nagy L.G."/>
            <person name="Henrissat B."/>
            <person name="Grigoriev I.V."/>
            <person name="Yang Z.L."/>
            <person name="Xu J."/>
            <person name="Martin F.M."/>
        </authorList>
    </citation>
    <scope>NUCLEOTIDE SEQUENCE</scope>
    <source>
        <strain evidence="1">KUC20120723A-06</strain>
    </source>
</reference>
<gene>
    <name evidence="1" type="ORF">BV22DRAFT_130802</name>
</gene>
<name>A0ACB8BTM5_9AGAM</name>